<organism evidence="5 6">
    <name type="scientific">Agaribacillus aureus</name>
    <dbReference type="NCBI Taxonomy" id="3051825"/>
    <lineage>
        <taxon>Bacteria</taxon>
        <taxon>Pseudomonadati</taxon>
        <taxon>Bacteroidota</taxon>
        <taxon>Cytophagia</taxon>
        <taxon>Cytophagales</taxon>
        <taxon>Splendidivirgaceae</taxon>
        <taxon>Agaribacillus</taxon>
    </lineage>
</organism>
<evidence type="ECO:0000256" key="4">
    <source>
        <dbReference type="SAM" id="SignalP"/>
    </source>
</evidence>
<sequence length="301" mass="34542">MFFFRKWLRINLVLIVASLPISPLGAQNNYEELELINVSQMDNDQNNRFDLSGIVIMDDSYYVVADKKWNNYIYEISYQQDTWQVINSISLGLVEPLDLEGIDFCNENFYLINELGNQVYTLGINGEMRLLSIHYAQKNIDPETWKENTGYEGIAVNCEDSILYLAKERDPRFLLEVDMKYGVIESQFNIPEDESNDFADMKYENGFLYLLERGGSHISKVDAHTKALVTKVSYNQTSAKPEGKLYEPTKYGMAEALLLTKDEIWIGIDNNGLKASKTAEDRFGIKGNQPSILRFKRPAGF</sequence>
<dbReference type="RefSeq" id="WP_346756478.1">
    <property type="nucleotide sequence ID" value="NZ_JAUJEB010000001.1"/>
</dbReference>
<proteinExistence type="predicted"/>
<dbReference type="InterPro" id="IPR009722">
    <property type="entry name" value="YjiK/CarP"/>
</dbReference>
<dbReference type="Pfam" id="PF06977">
    <property type="entry name" value="SdiA-regulated"/>
    <property type="match status" value="1"/>
</dbReference>
<comment type="subcellular location">
    <subcellularLocation>
        <location evidence="1">Cell membrane</location>
    </subcellularLocation>
</comment>
<dbReference type="EMBL" id="JAUJEB010000001">
    <property type="protein sequence ID" value="MDN5211143.1"/>
    <property type="molecule type" value="Genomic_DNA"/>
</dbReference>
<evidence type="ECO:0000256" key="1">
    <source>
        <dbReference type="ARBA" id="ARBA00004236"/>
    </source>
</evidence>
<dbReference type="SUPFAM" id="SSF50956">
    <property type="entry name" value="Thermostable phytase (3-phytase)"/>
    <property type="match status" value="1"/>
</dbReference>
<keyword evidence="3" id="KW-0472">Membrane</keyword>
<evidence type="ECO:0000313" key="6">
    <source>
        <dbReference type="Proteomes" id="UP001172083"/>
    </source>
</evidence>
<keyword evidence="4" id="KW-0732">Signal</keyword>
<dbReference type="Proteomes" id="UP001172083">
    <property type="component" value="Unassembled WGS sequence"/>
</dbReference>
<evidence type="ECO:0000256" key="3">
    <source>
        <dbReference type="ARBA" id="ARBA00023136"/>
    </source>
</evidence>
<name>A0ABT8L4G9_9BACT</name>
<evidence type="ECO:0000313" key="5">
    <source>
        <dbReference type="EMBL" id="MDN5211143.1"/>
    </source>
</evidence>
<protein>
    <submittedName>
        <fullName evidence="5">SdiA-regulated domain-containing protein</fullName>
    </submittedName>
</protein>
<accession>A0ABT8L4G9</accession>
<feature type="chain" id="PRO_5045251462" evidence="4">
    <location>
        <begin position="27"/>
        <end position="301"/>
    </location>
</feature>
<reference evidence="5" key="1">
    <citation type="submission" date="2023-06" db="EMBL/GenBank/DDBJ databases">
        <title>Genomic of Agaribacillus aureum.</title>
        <authorList>
            <person name="Wang G."/>
        </authorList>
    </citation>
    <scope>NUCLEOTIDE SEQUENCE</scope>
    <source>
        <strain evidence="5">BMA12</strain>
    </source>
</reference>
<comment type="caution">
    <text evidence="5">The sequence shown here is derived from an EMBL/GenBank/DDBJ whole genome shotgun (WGS) entry which is preliminary data.</text>
</comment>
<keyword evidence="6" id="KW-1185">Reference proteome</keyword>
<gene>
    <name evidence="5" type="ORF">QQ020_03750</name>
</gene>
<keyword evidence="2" id="KW-1003">Cell membrane</keyword>
<feature type="signal peptide" evidence="4">
    <location>
        <begin position="1"/>
        <end position="26"/>
    </location>
</feature>
<evidence type="ECO:0000256" key="2">
    <source>
        <dbReference type="ARBA" id="ARBA00022475"/>
    </source>
</evidence>